<organism evidence="2 3">
    <name type="scientific">Longimycelium tulufanense</name>
    <dbReference type="NCBI Taxonomy" id="907463"/>
    <lineage>
        <taxon>Bacteria</taxon>
        <taxon>Bacillati</taxon>
        <taxon>Actinomycetota</taxon>
        <taxon>Actinomycetes</taxon>
        <taxon>Pseudonocardiales</taxon>
        <taxon>Pseudonocardiaceae</taxon>
        <taxon>Longimycelium</taxon>
    </lineage>
</organism>
<evidence type="ECO:0000256" key="1">
    <source>
        <dbReference type="SAM" id="MobiDB-lite"/>
    </source>
</evidence>
<feature type="compositionally biased region" description="Low complexity" evidence="1">
    <location>
        <begin position="518"/>
        <end position="537"/>
    </location>
</feature>
<dbReference type="AlphaFoldDB" id="A0A8J3FYG7"/>
<feature type="compositionally biased region" description="Low complexity" evidence="1">
    <location>
        <begin position="398"/>
        <end position="408"/>
    </location>
</feature>
<accession>A0A8J3FYG7</accession>
<evidence type="ECO:0000313" key="3">
    <source>
        <dbReference type="Proteomes" id="UP000637578"/>
    </source>
</evidence>
<dbReference type="EMBL" id="BMMK01000054">
    <property type="protein sequence ID" value="GGM81950.1"/>
    <property type="molecule type" value="Genomic_DNA"/>
</dbReference>
<proteinExistence type="predicted"/>
<reference evidence="2" key="2">
    <citation type="submission" date="2020-09" db="EMBL/GenBank/DDBJ databases">
        <authorList>
            <person name="Sun Q."/>
            <person name="Zhou Y."/>
        </authorList>
    </citation>
    <scope>NUCLEOTIDE SEQUENCE</scope>
    <source>
        <strain evidence="2">CGMCC 4.5737</strain>
    </source>
</reference>
<comment type="caution">
    <text evidence="2">The sequence shown here is derived from an EMBL/GenBank/DDBJ whole genome shotgun (WGS) entry which is preliminary data.</text>
</comment>
<reference evidence="2" key="1">
    <citation type="journal article" date="2014" name="Int. J. Syst. Evol. Microbiol.">
        <title>Complete genome sequence of Corynebacterium casei LMG S-19264T (=DSM 44701T), isolated from a smear-ripened cheese.</title>
        <authorList>
            <consortium name="US DOE Joint Genome Institute (JGI-PGF)"/>
            <person name="Walter F."/>
            <person name="Albersmeier A."/>
            <person name="Kalinowski J."/>
            <person name="Ruckert C."/>
        </authorList>
    </citation>
    <scope>NUCLEOTIDE SEQUENCE</scope>
    <source>
        <strain evidence="2">CGMCC 4.5737</strain>
    </source>
</reference>
<feature type="region of interest" description="Disordered" evidence="1">
    <location>
        <begin position="518"/>
        <end position="550"/>
    </location>
</feature>
<dbReference type="RefSeq" id="WP_189061864.1">
    <property type="nucleotide sequence ID" value="NZ_BMMK01000054.1"/>
</dbReference>
<sequence length="550" mass="60242">MTEPSGDAERRVAETLYAALSVAMSVALQAQRLREIRAREALRRSEAEQRHAARQLAAERELAATLWRRAGDLDWVARNPQQVAEAWASARVWSSVDRRAAEALRWFEEELRRRGVNPHVVAYTQQTEDYAALAMLLRHAVEPQVDAERAARTAAQQAATEPRVLTDRQWQQWAAELHRQANVRMPREGKASAVEMVTAGRPGAERYAVIGYHPEIGRWGMQFFRHQEAQAFFAETANSSAEELRIWTVLTGPAAAEREQAAAQRAQQQAREQTPQQEPQQQPRMTPEERDVVRQEAAATVLRSAWAAHPDMAEAVIACEAFGAFAWNLEKVAEQGYDPHELLSRIPLQGERGTLPIVEADRPAAFATSLVKNRVEHLPEPHHAGEAPRLEDYARRVAQQAAATQQAAPGEPVTPPAPQSAPAPEPGPADPDLESLFAHEPADDEQAPPPPEEAVASQAAPAPAAEARLPQSARGPASSASAAGKPATPDYRCGAYEKGAAPAQLAGQGFPVSIHDALQLAQQQKKQQQAKAAPAARRAARRGRGEERQR</sequence>
<dbReference type="Proteomes" id="UP000637578">
    <property type="component" value="Unassembled WGS sequence"/>
</dbReference>
<feature type="compositionally biased region" description="Low complexity" evidence="1">
    <location>
        <begin position="453"/>
        <end position="489"/>
    </location>
</feature>
<gene>
    <name evidence="2" type="ORF">GCM10012275_60680</name>
</gene>
<feature type="region of interest" description="Disordered" evidence="1">
    <location>
        <begin position="396"/>
        <end position="494"/>
    </location>
</feature>
<feature type="region of interest" description="Disordered" evidence="1">
    <location>
        <begin position="257"/>
        <end position="293"/>
    </location>
</feature>
<name>A0A8J3FYG7_9PSEU</name>
<keyword evidence="3" id="KW-1185">Reference proteome</keyword>
<feature type="compositionally biased region" description="Pro residues" evidence="1">
    <location>
        <begin position="412"/>
        <end position="429"/>
    </location>
</feature>
<evidence type="ECO:0000313" key="2">
    <source>
        <dbReference type="EMBL" id="GGM81950.1"/>
    </source>
</evidence>
<feature type="compositionally biased region" description="Low complexity" evidence="1">
    <location>
        <begin position="261"/>
        <end position="285"/>
    </location>
</feature>
<protein>
    <submittedName>
        <fullName evidence="2">Uncharacterized protein</fullName>
    </submittedName>
</protein>